<dbReference type="PROSITE" id="PS50125">
    <property type="entry name" value="GUANYLATE_CYCLASE_2"/>
    <property type="match status" value="1"/>
</dbReference>
<organism evidence="2">
    <name type="scientific">freshwater metagenome</name>
    <dbReference type="NCBI Taxonomy" id="449393"/>
    <lineage>
        <taxon>unclassified sequences</taxon>
        <taxon>metagenomes</taxon>
        <taxon>ecological metagenomes</taxon>
    </lineage>
</organism>
<dbReference type="AlphaFoldDB" id="A0A6J6D5J0"/>
<gene>
    <name evidence="2" type="ORF">UFOPK1572_00697</name>
    <name evidence="3" type="ORF">UFOPK2169_01509</name>
</gene>
<feature type="domain" description="Guanylate cyclase" evidence="1">
    <location>
        <begin position="6"/>
        <end position="116"/>
    </location>
</feature>
<dbReference type="InterPro" id="IPR001054">
    <property type="entry name" value="A/G_cyclase"/>
</dbReference>
<sequence>MRVPRTFVFVDISGFTNFTTENGDDAAGRLLASWRAVTRDVASETGVRIAKWLGDGCMIVAVDQRDAVTFALELQKRSLAACAPLSIRVGIASGLALLFEGDDYIGTAVNMAARLCDAAEPYEVIIPSDQIEILPDGVVAEPHAPLTLRGLNEAIHVVTLSGEAANAARNDTGELWTRSPFVI</sequence>
<dbReference type="Pfam" id="PF00211">
    <property type="entry name" value="Guanylate_cyc"/>
    <property type="match status" value="1"/>
</dbReference>
<dbReference type="EMBL" id="CAEZWE010000080">
    <property type="protein sequence ID" value="CAB4662477.1"/>
    <property type="molecule type" value="Genomic_DNA"/>
</dbReference>
<dbReference type="GO" id="GO:0009190">
    <property type="term" value="P:cyclic nucleotide biosynthetic process"/>
    <property type="evidence" value="ECO:0007669"/>
    <property type="project" value="InterPro"/>
</dbReference>
<evidence type="ECO:0000259" key="1">
    <source>
        <dbReference type="PROSITE" id="PS50125"/>
    </source>
</evidence>
<dbReference type="InterPro" id="IPR029787">
    <property type="entry name" value="Nucleotide_cyclase"/>
</dbReference>
<dbReference type="PANTHER" id="PTHR43081">
    <property type="entry name" value="ADENYLATE CYCLASE, TERMINAL-DIFFERENTIATION SPECIFIC-RELATED"/>
    <property type="match status" value="1"/>
</dbReference>
<dbReference type="SUPFAM" id="SSF55073">
    <property type="entry name" value="Nucleotide cyclase"/>
    <property type="match status" value="1"/>
</dbReference>
<reference evidence="2" key="1">
    <citation type="submission" date="2020-05" db="EMBL/GenBank/DDBJ databases">
        <authorList>
            <person name="Chiriac C."/>
            <person name="Salcher M."/>
            <person name="Ghai R."/>
            <person name="Kavagutti S V."/>
        </authorList>
    </citation>
    <scope>NUCLEOTIDE SEQUENCE</scope>
</reference>
<protein>
    <submittedName>
        <fullName evidence="2">Unannotated protein</fullName>
    </submittedName>
</protein>
<name>A0A6J6D5J0_9ZZZZ</name>
<dbReference type="InterPro" id="IPR050697">
    <property type="entry name" value="Adenylyl/Guanylyl_Cyclase_3/4"/>
</dbReference>
<dbReference type="GO" id="GO:0035556">
    <property type="term" value="P:intracellular signal transduction"/>
    <property type="evidence" value="ECO:0007669"/>
    <property type="project" value="InterPro"/>
</dbReference>
<dbReference type="Gene3D" id="3.30.70.1230">
    <property type="entry name" value="Nucleotide cyclase"/>
    <property type="match status" value="1"/>
</dbReference>
<proteinExistence type="predicted"/>
<evidence type="ECO:0000313" key="3">
    <source>
        <dbReference type="EMBL" id="CAB4662477.1"/>
    </source>
</evidence>
<dbReference type="PANTHER" id="PTHR43081:SF1">
    <property type="entry name" value="ADENYLATE CYCLASE, TERMINAL-DIFFERENTIATION SPECIFIC"/>
    <property type="match status" value="1"/>
</dbReference>
<dbReference type="EMBL" id="CAEZTC010000071">
    <property type="protein sequence ID" value="CAB4559072.1"/>
    <property type="molecule type" value="Genomic_DNA"/>
</dbReference>
<dbReference type="CDD" id="cd07302">
    <property type="entry name" value="CHD"/>
    <property type="match status" value="1"/>
</dbReference>
<evidence type="ECO:0000313" key="2">
    <source>
        <dbReference type="EMBL" id="CAB4559072.1"/>
    </source>
</evidence>
<accession>A0A6J6D5J0</accession>